<dbReference type="GO" id="GO:0005576">
    <property type="term" value="C:extracellular region"/>
    <property type="evidence" value="ECO:0007669"/>
    <property type="project" value="UniProtKB-SubCell"/>
</dbReference>
<dbReference type="Proteomes" id="UP000316270">
    <property type="component" value="Chromosome 7"/>
</dbReference>
<evidence type="ECO:0000259" key="11">
    <source>
        <dbReference type="PROSITE" id="PS52012"/>
    </source>
</evidence>
<evidence type="ECO:0000256" key="5">
    <source>
        <dbReference type="ARBA" id="ARBA00022622"/>
    </source>
</evidence>
<evidence type="ECO:0000256" key="10">
    <source>
        <dbReference type="SAM" id="SignalP"/>
    </source>
</evidence>
<feature type="disulfide bond" evidence="9">
    <location>
        <begin position="30"/>
        <end position="61"/>
    </location>
</feature>
<dbReference type="Pfam" id="PF05730">
    <property type="entry name" value="CFEM"/>
    <property type="match status" value="1"/>
</dbReference>
<evidence type="ECO:0000256" key="8">
    <source>
        <dbReference type="ARBA" id="ARBA00023288"/>
    </source>
</evidence>
<keyword evidence="4" id="KW-0964">Secreted</keyword>
<dbReference type="GO" id="GO:0098552">
    <property type="term" value="C:side of membrane"/>
    <property type="evidence" value="ECO:0007669"/>
    <property type="project" value="UniProtKB-KW"/>
</dbReference>
<evidence type="ECO:0000256" key="4">
    <source>
        <dbReference type="ARBA" id="ARBA00022525"/>
    </source>
</evidence>
<gene>
    <name evidence="12" type="ORF">FKW77_004655</name>
</gene>
<keyword evidence="9" id="KW-0408">Iron</keyword>
<keyword evidence="5" id="KW-0336">GPI-anchor</keyword>
<comment type="similarity">
    <text evidence="3">Belongs to the RBT5 family.</text>
</comment>
<keyword evidence="9" id="KW-0479">Metal-binding</keyword>
<dbReference type="OrthoDB" id="2496787at2759"/>
<keyword evidence="6 10" id="KW-0732">Signal</keyword>
<dbReference type="AlphaFoldDB" id="A0A517L970"/>
<evidence type="ECO:0000256" key="7">
    <source>
        <dbReference type="ARBA" id="ARBA00023157"/>
    </source>
</evidence>
<evidence type="ECO:0000256" key="2">
    <source>
        <dbReference type="ARBA" id="ARBA00004613"/>
    </source>
</evidence>
<accession>A0A517L970</accession>
<comment type="subcellular location">
    <subcellularLocation>
        <location evidence="1">Membrane</location>
        <topology evidence="1">Lipid-anchor</topology>
        <topology evidence="1">GPI-anchor</topology>
    </subcellularLocation>
    <subcellularLocation>
        <location evidence="2">Secreted</location>
    </subcellularLocation>
</comment>
<keyword evidence="5" id="KW-0472">Membrane</keyword>
<feature type="signal peptide" evidence="10">
    <location>
        <begin position="1"/>
        <end position="16"/>
    </location>
</feature>
<feature type="binding site" description="axial binding residue" evidence="9">
    <location>
        <position position="44"/>
    </location>
    <ligand>
        <name>heme</name>
        <dbReference type="ChEBI" id="CHEBI:30413"/>
    </ligand>
    <ligandPart>
        <name>Fe</name>
        <dbReference type="ChEBI" id="CHEBI:18248"/>
    </ligandPart>
</feature>
<dbReference type="PROSITE" id="PS52012">
    <property type="entry name" value="CFEM"/>
    <property type="match status" value="1"/>
</dbReference>
<protein>
    <recommendedName>
        <fullName evidence="11">CFEM domain-containing protein</fullName>
    </recommendedName>
</protein>
<organism evidence="12 13">
    <name type="scientific">Venturia effusa</name>
    <dbReference type="NCBI Taxonomy" id="50376"/>
    <lineage>
        <taxon>Eukaryota</taxon>
        <taxon>Fungi</taxon>
        <taxon>Dikarya</taxon>
        <taxon>Ascomycota</taxon>
        <taxon>Pezizomycotina</taxon>
        <taxon>Dothideomycetes</taxon>
        <taxon>Pleosporomycetidae</taxon>
        <taxon>Venturiales</taxon>
        <taxon>Venturiaceae</taxon>
        <taxon>Venturia</taxon>
    </lineage>
</organism>
<keyword evidence="7 9" id="KW-1015">Disulfide bond</keyword>
<evidence type="ECO:0000313" key="13">
    <source>
        <dbReference type="Proteomes" id="UP000316270"/>
    </source>
</evidence>
<dbReference type="SMART" id="SM00747">
    <property type="entry name" value="CFEM"/>
    <property type="match status" value="1"/>
</dbReference>
<feature type="disulfide bond" evidence="9">
    <location>
        <begin position="40"/>
        <end position="47"/>
    </location>
</feature>
<evidence type="ECO:0000256" key="1">
    <source>
        <dbReference type="ARBA" id="ARBA00004589"/>
    </source>
</evidence>
<keyword evidence="8" id="KW-0449">Lipoprotein</keyword>
<keyword evidence="5" id="KW-0325">Glycoprotein</keyword>
<evidence type="ECO:0000256" key="9">
    <source>
        <dbReference type="PROSITE-ProRule" id="PRU01356"/>
    </source>
</evidence>
<feature type="chain" id="PRO_5021876318" description="CFEM domain-containing protein" evidence="10">
    <location>
        <begin position="17"/>
        <end position="93"/>
    </location>
</feature>
<feature type="domain" description="CFEM" evidence="11">
    <location>
        <begin position="1"/>
        <end position="93"/>
    </location>
</feature>
<name>A0A517L970_9PEZI</name>
<reference evidence="12 13" key="1">
    <citation type="submission" date="2019-07" db="EMBL/GenBank/DDBJ databases">
        <title>Finished genome of Venturia effusa.</title>
        <authorList>
            <person name="Young C.A."/>
            <person name="Cox M.P."/>
            <person name="Ganley A.R.D."/>
            <person name="David W.J."/>
        </authorList>
    </citation>
    <scope>NUCLEOTIDE SEQUENCE [LARGE SCALE GENOMIC DNA]</scope>
    <source>
        <strain evidence="13">albino</strain>
    </source>
</reference>
<evidence type="ECO:0000256" key="3">
    <source>
        <dbReference type="ARBA" id="ARBA00010031"/>
    </source>
</evidence>
<dbReference type="InterPro" id="IPR008427">
    <property type="entry name" value="Extracellular_membr_CFEM_dom"/>
</dbReference>
<sequence>MKSFVAISAIIAAVSAQSFPAGLSTCAVSCFSSAISIKDCQVTDQKCYCAKAPIQEALKSCVPEKCTKKEDVKAVYDMANKMCSGAPGYTAFT</sequence>
<evidence type="ECO:0000256" key="6">
    <source>
        <dbReference type="ARBA" id="ARBA00022729"/>
    </source>
</evidence>
<comment type="caution">
    <text evidence="9">Lacks conserved residue(s) required for the propagation of feature annotation.</text>
</comment>
<keyword evidence="9" id="KW-0349">Heme</keyword>
<dbReference type="EMBL" id="CP042191">
    <property type="protein sequence ID" value="QDS72170.1"/>
    <property type="molecule type" value="Genomic_DNA"/>
</dbReference>
<feature type="disulfide bond" evidence="9">
    <location>
        <begin position="26"/>
        <end position="66"/>
    </location>
</feature>
<evidence type="ECO:0000313" key="12">
    <source>
        <dbReference type="EMBL" id="QDS72170.1"/>
    </source>
</evidence>
<dbReference type="GO" id="GO:0046872">
    <property type="term" value="F:metal ion binding"/>
    <property type="evidence" value="ECO:0007669"/>
    <property type="project" value="UniProtKB-UniRule"/>
</dbReference>
<keyword evidence="13" id="KW-1185">Reference proteome</keyword>
<proteinExistence type="inferred from homology"/>